<dbReference type="Pfam" id="PF01476">
    <property type="entry name" value="LysM"/>
    <property type="match status" value="2"/>
</dbReference>
<dbReference type="Gene3D" id="3.10.350.10">
    <property type="entry name" value="LysM domain"/>
    <property type="match status" value="2"/>
</dbReference>
<dbReference type="PROSITE" id="PS51257">
    <property type="entry name" value="PROKAR_LIPOPROTEIN"/>
    <property type="match status" value="1"/>
</dbReference>
<dbReference type="InterPro" id="IPR023346">
    <property type="entry name" value="Lysozyme-like_dom_sf"/>
</dbReference>
<proteinExistence type="predicted"/>
<dbReference type="EMBL" id="QENZ01000005">
    <property type="protein sequence ID" value="PVX50061.1"/>
    <property type="molecule type" value="Genomic_DNA"/>
</dbReference>
<dbReference type="CDD" id="cd00118">
    <property type="entry name" value="LysM"/>
    <property type="match status" value="2"/>
</dbReference>
<dbReference type="PANTHER" id="PTHR33734">
    <property type="entry name" value="LYSM DOMAIN-CONTAINING GPI-ANCHORED PROTEIN 2"/>
    <property type="match status" value="1"/>
</dbReference>
<dbReference type="GO" id="GO:0008932">
    <property type="term" value="F:lytic endotransglycosylase activity"/>
    <property type="evidence" value="ECO:0007669"/>
    <property type="project" value="TreeGrafter"/>
</dbReference>
<dbReference type="PROSITE" id="PS51782">
    <property type="entry name" value="LYSM"/>
    <property type="match status" value="2"/>
</dbReference>
<dbReference type="OrthoDB" id="9815002at2"/>
<evidence type="ECO:0000313" key="3">
    <source>
        <dbReference type="Proteomes" id="UP000251835"/>
    </source>
</evidence>
<dbReference type="SMART" id="SM00257">
    <property type="entry name" value="LysM"/>
    <property type="match status" value="2"/>
</dbReference>
<dbReference type="CDD" id="cd16894">
    <property type="entry name" value="MltD-like"/>
    <property type="match status" value="1"/>
</dbReference>
<reference evidence="2 3" key="1">
    <citation type="submission" date="2018-05" db="EMBL/GenBank/DDBJ databases">
        <title>Genomic Encyclopedia of Type Strains, Phase IV (KMG-IV): sequencing the most valuable type-strain genomes for metagenomic binning, comparative biology and taxonomic classification.</title>
        <authorList>
            <person name="Goeker M."/>
        </authorList>
    </citation>
    <scope>NUCLEOTIDE SEQUENCE [LARGE SCALE GENOMIC DNA]</scope>
    <source>
        <strain evidence="2 3">DSM 28579</strain>
    </source>
</reference>
<dbReference type="AlphaFoldDB" id="A0A7L4UN53"/>
<feature type="domain" description="LysM" evidence="1">
    <location>
        <begin position="398"/>
        <end position="441"/>
    </location>
</feature>
<dbReference type="Pfam" id="PF01464">
    <property type="entry name" value="SLT"/>
    <property type="match status" value="1"/>
</dbReference>
<dbReference type="Gene3D" id="1.10.530.10">
    <property type="match status" value="1"/>
</dbReference>
<gene>
    <name evidence="2" type="ORF">C7377_1709</name>
</gene>
<accession>A0A7L4UN53</accession>
<evidence type="ECO:0000313" key="2">
    <source>
        <dbReference type="EMBL" id="PVX50061.1"/>
    </source>
</evidence>
<comment type="caution">
    <text evidence="2">The sequence shown here is derived from an EMBL/GenBank/DDBJ whole genome shotgun (WGS) entry which is preliminary data.</text>
</comment>
<dbReference type="Proteomes" id="UP000251835">
    <property type="component" value="Unassembled WGS sequence"/>
</dbReference>
<dbReference type="SUPFAM" id="SSF54106">
    <property type="entry name" value="LysM domain"/>
    <property type="match status" value="2"/>
</dbReference>
<dbReference type="RefSeq" id="WP_116496921.1">
    <property type="nucleotide sequence ID" value="NZ_QENZ01000005.1"/>
</dbReference>
<evidence type="ECO:0000259" key="1">
    <source>
        <dbReference type="PROSITE" id="PS51782"/>
    </source>
</evidence>
<dbReference type="InterPro" id="IPR008258">
    <property type="entry name" value="Transglycosylase_SLT_dom_1"/>
</dbReference>
<feature type="domain" description="LysM" evidence="1">
    <location>
        <begin position="474"/>
        <end position="519"/>
    </location>
</feature>
<name>A0A7L4UN53_BALHA</name>
<dbReference type="SUPFAM" id="SSF53955">
    <property type="entry name" value="Lysozyme-like"/>
    <property type="match status" value="1"/>
</dbReference>
<keyword evidence="3" id="KW-1185">Reference proteome</keyword>
<protein>
    <submittedName>
        <fullName evidence="2">Membrane-bound lytic murein transglycosylase D</fullName>
    </submittedName>
</protein>
<dbReference type="PANTHER" id="PTHR33734:SF22">
    <property type="entry name" value="MEMBRANE-BOUND LYTIC MUREIN TRANSGLYCOSYLASE D"/>
    <property type="match status" value="1"/>
</dbReference>
<dbReference type="InterPro" id="IPR018392">
    <property type="entry name" value="LysM"/>
</dbReference>
<organism evidence="2 3">
    <name type="scientific">Balneicella halophila</name>
    <dbReference type="NCBI Taxonomy" id="1537566"/>
    <lineage>
        <taxon>Bacteria</taxon>
        <taxon>Pseudomonadati</taxon>
        <taxon>Bacteroidota</taxon>
        <taxon>Bacteroidia</taxon>
        <taxon>Bacteroidales</taxon>
        <taxon>Balneicellaceae</taxon>
        <taxon>Balneicella</taxon>
    </lineage>
</organism>
<sequence length="522" mass="60075">MNYLKYGFYGFILSLILSSCSIFQKDITYKQSTSVSLADEMQLEIYQDTATVAFEKSFYEEIEADAKKKKEVDLDELYASFENVPEENLPVFSPEQTALQVNAMSGSVELKYTDEVQKYINRFVSKSGRKYMSKMLALSQLYFPIFEQILSEEGVPEELKYAAIVESALIPNIMSKAGAVGLWQFMYGTGKEYGLEINGNVDQRCDMIASTRASARYMRELYQTYNDWLLVLAAYNCGPGNVNKAIKRSGGDDFWSIYEHLPRETRRHIPKYIATYYAFFYHTDLMIAPMRDMVKYTDVRTVMVDKPMHLGQVAGVLGLKEKDVAELNRTYLKGYIPAKENKSYRLVLPTYESGLFASYQDSIYGYNRSEYFSNEGKLIAKKKDIYPSYGVNGTGTRISYKVRRGDYLGRIARRHGTTVRNIKKWNGLRSDRIRAGQRLVIYTNKTPKTYRASTKKVKAKGKNKKLPYLPEKYVYHTVKKNENCWSIAQKYEGVTQDSILELNKIINPSALRVGQKLRIKEI</sequence>
<dbReference type="InterPro" id="IPR036779">
    <property type="entry name" value="LysM_dom_sf"/>
</dbReference>